<dbReference type="InterPro" id="IPR006047">
    <property type="entry name" value="GH13_cat_dom"/>
</dbReference>
<dbReference type="GO" id="GO:0004556">
    <property type="term" value="F:alpha-amylase activity"/>
    <property type="evidence" value="ECO:0007669"/>
    <property type="project" value="TreeGrafter"/>
</dbReference>
<reference evidence="5 6" key="1">
    <citation type="submission" date="2016-10" db="EMBL/GenBank/DDBJ databases">
        <authorList>
            <person name="de Groot N.N."/>
        </authorList>
    </citation>
    <scope>NUCLEOTIDE SEQUENCE [LARGE SCALE GENOMIC DNA]</scope>
    <source>
        <strain evidence="6">P4-7,KCTC 19426,CECT 7604</strain>
    </source>
</reference>
<keyword evidence="2" id="KW-0325">Glycoprotein</keyword>
<keyword evidence="6" id="KW-1185">Reference proteome</keyword>
<name>A0A1H0T5L3_9ACTN</name>
<dbReference type="PANTHER" id="PTHR10357:SF179">
    <property type="entry name" value="NEUTRAL AND BASIC AMINO ACID TRANSPORT PROTEIN RBAT"/>
    <property type="match status" value="1"/>
</dbReference>
<dbReference type="AlphaFoldDB" id="A0A1H0T5L3"/>
<dbReference type="Gene3D" id="3.20.20.80">
    <property type="entry name" value="Glycosidases"/>
    <property type="match status" value="2"/>
</dbReference>
<evidence type="ECO:0000256" key="3">
    <source>
        <dbReference type="SAM" id="MobiDB-lite"/>
    </source>
</evidence>
<dbReference type="Proteomes" id="UP000198741">
    <property type="component" value="Chromosome I"/>
</dbReference>
<evidence type="ECO:0000256" key="1">
    <source>
        <dbReference type="ARBA" id="ARBA00008061"/>
    </source>
</evidence>
<dbReference type="SUPFAM" id="SSF51445">
    <property type="entry name" value="(Trans)glycosidases"/>
    <property type="match status" value="1"/>
</dbReference>
<dbReference type="Gene3D" id="3.90.400.10">
    <property type="entry name" value="Oligo-1,6-glucosidase, Domain 2"/>
    <property type="match status" value="1"/>
</dbReference>
<proteinExistence type="inferred from homology"/>
<gene>
    <name evidence="5" type="ORF">SAMN04515671_4477</name>
</gene>
<evidence type="ECO:0000256" key="2">
    <source>
        <dbReference type="ARBA" id="ARBA00023180"/>
    </source>
</evidence>
<feature type="domain" description="Glycosyl hydrolase family 13 catalytic" evidence="4">
    <location>
        <begin position="40"/>
        <end position="452"/>
    </location>
</feature>
<dbReference type="PANTHER" id="PTHR10357">
    <property type="entry name" value="ALPHA-AMYLASE FAMILY MEMBER"/>
    <property type="match status" value="1"/>
</dbReference>
<evidence type="ECO:0000259" key="4">
    <source>
        <dbReference type="SMART" id="SM00642"/>
    </source>
</evidence>
<comment type="similarity">
    <text evidence="1">Belongs to the glycosyl hydrolase 13 family.</text>
</comment>
<organism evidence="5 6">
    <name type="scientific">Nakamurella panacisegetis</name>
    <dbReference type="NCBI Taxonomy" id="1090615"/>
    <lineage>
        <taxon>Bacteria</taxon>
        <taxon>Bacillati</taxon>
        <taxon>Actinomycetota</taxon>
        <taxon>Actinomycetes</taxon>
        <taxon>Nakamurellales</taxon>
        <taxon>Nakamurellaceae</taxon>
        <taxon>Nakamurella</taxon>
    </lineage>
</organism>
<evidence type="ECO:0000313" key="6">
    <source>
        <dbReference type="Proteomes" id="UP000198741"/>
    </source>
</evidence>
<dbReference type="STRING" id="1090615.SAMN04515671_4477"/>
<protein>
    <submittedName>
        <fullName evidence="5">Alpha-glucosidase</fullName>
    </submittedName>
</protein>
<dbReference type="InterPro" id="IPR017853">
    <property type="entry name" value="GH"/>
</dbReference>
<evidence type="ECO:0000313" key="5">
    <source>
        <dbReference type="EMBL" id="SDP49269.1"/>
    </source>
</evidence>
<dbReference type="SMART" id="SM00642">
    <property type="entry name" value="Aamy"/>
    <property type="match status" value="1"/>
</dbReference>
<dbReference type="Pfam" id="PF00128">
    <property type="entry name" value="Alpha-amylase"/>
    <property type="match status" value="1"/>
</dbReference>
<dbReference type="CDD" id="cd11332">
    <property type="entry name" value="AmyAc_OligoGlu_TS"/>
    <property type="match status" value="1"/>
</dbReference>
<dbReference type="GO" id="GO:0009313">
    <property type="term" value="P:oligosaccharide catabolic process"/>
    <property type="evidence" value="ECO:0007669"/>
    <property type="project" value="TreeGrafter"/>
</dbReference>
<accession>A0A1H0T5L3</accession>
<sequence length="579" mass="63215">MATPIGPAAVPGMAKSSAVTTEAGQRPTGRSWWTDTVGYQIYIRSFADSNGDGIGDLAGITDHLGYLELLGVETIWITPFYPSPMADAGYDVSDPRGVDPSFGTLDDFDTLVRRAHEHRLKVVIDLVPNHTSSAHPWFQAALAAPPGSPERARYLFRDGTGADGSEPPNNWGSIFGGPAWTRVPDGQWYLHLFAPEQPDLNWRNPEVHADLERTLTFWLDRGVDGFRIDVAHGMSKPEGLPDAPAGHPSAFDRSGYERAARAAADADVHQLQDLSGQDGGVVPISEGGRDPRFDHEDVHDIHRFIRSVVDRYPDRMTVGEIWVGDSSFAAYIRPDELHQAFNFAILESAFDATELRDAVTRSLAAAASVDAVPVWTLSNHDKFRTVTRFGGGQVGLDRSRAALLMELALPGSCYLYNGEELGLASIDIPDEALRDPTWVRSGYTERGRDNCRLPLPWEGTQTPYGFSTTVDTWLPVPDEYGLVTVENQLEDPRSTLSLVRKALELRSTRPEFSGDAVDWYGAPEDCFAFRRRGGGLICVLNSGAVPVVLPPGDLLLSSAELTDEGLLPGNAAAWLVPKS</sequence>
<dbReference type="FunFam" id="3.90.400.10:FF:000001">
    <property type="entry name" value="Maltase A3, isoform A"/>
    <property type="match status" value="1"/>
</dbReference>
<dbReference type="InterPro" id="IPR045857">
    <property type="entry name" value="O16G_dom_2"/>
</dbReference>
<feature type="region of interest" description="Disordered" evidence="3">
    <location>
        <begin position="1"/>
        <end position="28"/>
    </location>
</feature>
<dbReference type="EMBL" id="LT629710">
    <property type="protein sequence ID" value="SDP49269.1"/>
    <property type="molecule type" value="Genomic_DNA"/>
</dbReference>